<dbReference type="InterPro" id="IPR007867">
    <property type="entry name" value="GMC_OxRtase_C"/>
</dbReference>
<dbReference type="Proteomes" id="UP000001054">
    <property type="component" value="Plasmid pNGR234b"/>
</dbReference>
<dbReference type="GO" id="GO:0050660">
    <property type="term" value="F:flavin adenine dinucleotide binding"/>
    <property type="evidence" value="ECO:0007669"/>
    <property type="project" value="InterPro"/>
</dbReference>
<dbReference type="Gene3D" id="3.50.50.60">
    <property type="entry name" value="FAD/NAD(P)-binding domain"/>
    <property type="match status" value="2"/>
</dbReference>
<dbReference type="PATRIC" id="fig|394.7.peg.561"/>
<keyword evidence="2" id="KW-0285">Flavoprotein</keyword>
<evidence type="ECO:0000256" key="1">
    <source>
        <dbReference type="ARBA" id="ARBA00010790"/>
    </source>
</evidence>
<keyword evidence="7" id="KW-0614">Plasmid</keyword>
<accession>C3KN07</accession>
<evidence type="ECO:0000256" key="3">
    <source>
        <dbReference type="ARBA" id="ARBA00022827"/>
    </source>
</evidence>
<gene>
    <name evidence="7" type="ordered locus">NGR_b01130</name>
</gene>
<geneLocation type="plasmid" evidence="8">
    <name>sym pNGR234b</name>
</geneLocation>
<keyword evidence="8" id="KW-1185">Reference proteome</keyword>
<dbReference type="OrthoDB" id="9798604at2"/>
<dbReference type="RefSeq" id="WP_012706182.1">
    <property type="nucleotide sequence ID" value="NC_012586.1"/>
</dbReference>
<feature type="domain" description="Glucose-methanol-choline oxidoreductase C-terminal" evidence="6">
    <location>
        <begin position="432"/>
        <end position="552"/>
    </location>
</feature>
<dbReference type="Pfam" id="PF00732">
    <property type="entry name" value="GMC_oxred_N"/>
    <property type="match status" value="1"/>
</dbReference>
<comment type="similarity">
    <text evidence="1">Belongs to the GMC oxidoreductase family.</text>
</comment>
<evidence type="ECO:0000313" key="7">
    <source>
        <dbReference type="EMBL" id="ACP21580.1"/>
    </source>
</evidence>
<protein>
    <submittedName>
        <fullName evidence="7">Gluconate dehydrogenase</fullName>
    </submittedName>
</protein>
<dbReference type="PANTHER" id="PTHR46056:SF12">
    <property type="entry name" value="LONG-CHAIN-ALCOHOL OXIDASE"/>
    <property type="match status" value="1"/>
</dbReference>
<keyword evidence="4" id="KW-0560">Oxidoreductase</keyword>
<evidence type="ECO:0000313" key="8">
    <source>
        <dbReference type="Proteomes" id="UP000001054"/>
    </source>
</evidence>
<reference evidence="8" key="1">
    <citation type="journal article" date="2004" name="J. Bacteriol.">
        <title>An evolutionary hot spot: the pNGR234b replicon of Rhizobium sp. strain NGR234.</title>
        <authorList>
            <person name="Streit W.R."/>
            <person name="Schmitz R.A."/>
            <person name="Perret X."/>
            <person name="Staehelin C."/>
            <person name="Deakin W.J."/>
            <person name="Raasch C."/>
            <person name="Liesegang H."/>
            <person name="Broughton W.J."/>
        </authorList>
    </citation>
    <scope>NUCLEOTIDE SEQUENCE [LARGE SCALE GENOMIC DNA]</scope>
    <source>
        <strain evidence="8">NBRC 101917 / NGR234</strain>
    </source>
</reference>
<dbReference type="Pfam" id="PF05199">
    <property type="entry name" value="GMC_oxred_C"/>
    <property type="match status" value="1"/>
</dbReference>
<reference evidence="7 8" key="2">
    <citation type="journal article" date="2009" name="Appl. Environ. Microbiol.">
        <title>Rhizobium sp. strain NGR234 possesses a remarkable number of secretion systems.</title>
        <authorList>
            <person name="Schmeisser C."/>
            <person name="Liesegang H."/>
            <person name="Krysciak D."/>
            <person name="Bakkou N."/>
            <person name="Le Quere A."/>
            <person name="Wollherr A."/>
            <person name="Heinemeyer I."/>
            <person name="Morgenstern B."/>
            <person name="Pommerening-Roeser A."/>
            <person name="Flores M."/>
            <person name="Palacios R."/>
            <person name="Brenner S."/>
            <person name="Gottschalk G."/>
            <person name="Schmitz R.A."/>
            <person name="Broughton W.J."/>
            <person name="Perret X."/>
            <person name="Strittmatter A.W."/>
            <person name="Streit W.R."/>
        </authorList>
    </citation>
    <scope>NUCLEOTIDE SEQUENCE [LARGE SCALE GENOMIC DNA]</scope>
    <source>
        <strain evidence="8">NBRC 101917 / NGR234</strain>
    </source>
</reference>
<name>C3KN07_SINFN</name>
<dbReference type="AlphaFoldDB" id="C3KN07"/>
<evidence type="ECO:0000256" key="4">
    <source>
        <dbReference type="ARBA" id="ARBA00023002"/>
    </source>
</evidence>
<dbReference type="EMBL" id="CP000874">
    <property type="protein sequence ID" value="ACP21580.1"/>
    <property type="molecule type" value="Genomic_DNA"/>
</dbReference>
<feature type="domain" description="Glucose-methanol-choline oxidoreductase N-terminal" evidence="5">
    <location>
        <begin position="147"/>
        <end position="337"/>
    </location>
</feature>
<evidence type="ECO:0000259" key="5">
    <source>
        <dbReference type="Pfam" id="PF00732"/>
    </source>
</evidence>
<evidence type="ECO:0000256" key="2">
    <source>
        <dbReference type="ARBA" id="ARBA00022630"/>
    </source>
</evidence>
<dbReference type="HOGENOM" id="CLU_008878_2_0_5"/>
<evidence type="ECO:0000259" key="6">
    <source>
        <dbReference type="Pfam" id="PF05199"/>
    </source>
</evidence>
<sequence length="563" mass="61664">MTKKKEAIVVGLGASGGIIAAALAKAGVKVTALEKGPHYPEDHFRDKQDEIRYYTRGALVPHLSNNPITWRARGSQIARLLPWATGPLGTTEPLHLPPSIGTGGGTLHWGGAVWRHREADFRMRSALIARYGEAAIPEGTSIVDWPFGYDELEPYYDRVEWELGVSGQAGNINGELVAGGNPFEAPRKRGYPMPPLRSAAANSRFVEAARRLGLHPFPQAAAIASEDYKNLKGCVYCGFCHGYPCHVNAKQTSHVTSVPEGLASGNLDIIPFARVIQVNRDGGRVKGVSYIDAVGKVHDIEADIVVLATYSLENTRLLLQSGINANGQVGKHFMTHCFGWSTGVVPEFTNSFMGPLVGAHVVDDYTSELIPDNDLGVVWGSPITSFPGDTQPIEASHNTPPGMRKWGSEYKEWFASSYRRIFSMHTQTSSLPYAGGYCDLDPNIKDPFGQPALRITHDWMPHDINSMKFFTRVKQAIAKEMGMTEFWEEPNPPPYHLSTHEVGTHRMGLDPETSVVDPYGESHECEKLFVVGGGQFPTLPSYNPTMTIQALAFLTADRIAGKI</sequence>
<dbReference type="SUPFAM" id="SSF51905">
    <property type="entry name" value="FAD/NAD(P)-binding domain"/>
    <property type="match status" value="1"/>
</dbReference>
<organism evidence="7 8">
    <name type="scientific">Sinorhizobium fredii (strain NBRC 101917 / NGR234)</name>
    <dbReference type="NCBI Taxonomy" id="394"/>
    <lineage>
        <taxon>Bacteria</taxon>
        <taxon>Pseudomonadati</taxon>
        <taxon>Pseudomonadota</taxon>
        <taxon>Alphaproteobacteria</taxon>
        <taxon>Hyphomicrobiales</taxon>
        <taxon>Rhizobiaceae</taxon>
        <taxon>Sinorhizobium/Ensifer group</taxon>
        <taxon>Sinorhizobium</taxon>
    </lineage>
</organism>
<dbReference type="KEGG" id="rhi:NGR_b01130"/>
<dbReference type="InterPro" id="IPR000172">
    <property type="entry name" value="GMC_OxRdtase_N"/>
</dbReference>
<keyword evidence="3" id="KW-0274">FAD</keyword>
<dbReference type="GO" id="GO:0016614">
    <property type="term" value="F:oxidoreductase activity, acting on CH-OH group of donors"/>
    <property type="evidence" value="ECO:0007669"/>
    <property type="project" value="InterPro"/>
</dbReference>
<proteinExistence type="inferred from homology"/>
<dbReference type="InterPro" id="IPR036188">
    <property type="entry name" value="FAD/NAD-bd_sf"/>
</dbReference>
<dbReference type="PANTHER" id="PTHR46056">
    <property type="entry name" value="LONG-CHAIN-ALCOHOL OXIDASE"/>
    <property type="match status" value="1"/>
</dbReference>